<proteinExistence type="predicted"/>
<feature type="transmembrane region" description="Helical" evidence="1">
    <location>
        <begin position="223"/>
        <end position="249"/>
    </location>
</feature>
<name>A0A0F4KSQ2_9BIFI</name>
<feature type="transmembrane region" description="Helical" evidence="1">
    <location>
        <begin position="6"/>
        <end position="28"/>
    </location>
</feature>
<feature type="transmembrane region" description="Helical" evidence="1">
    <location>
        <begin position="104"/>
        <end position="125"/>
    </location>
</feature>
<dbReference type="AlphaFoldDB" id="A0A0F4KSQ2"/>
<accession>A0A0F4KSQ2</accession>
<feature type="domain" description="Membrane iron-sulfur containing protein FtrD-like" evidence="2">
    <location>
        <begin position="322"/>
        <end position="422"/>
    </location>
</feature>
<organism evidence="3 4">
    <name type="scientific">Bifidobacterium asteroides</name>
    <dbReference type="NCBI Taxonomy" id="1684"/>
    <lineage>
        <taxon>Bacteria</taxon>
        <taxon>Bacillati</taxon>
        <taxon>Actinomycetota</taxon>
        <taxon>Actinomycetes</taxon>
        <taxon>Bifidobacteriales</taxon>
        <taxon>Bifidobacteriaceae</taxon>
        <taxon>Bifidobacterium</taxon>
    </lineage>
</organism>
<feature type="transmembrane region" description="Helical" evidence="1">
    <location>
        <begin position="40"/>
        <end position="64"/>
    </location>
</feature>
<dbReference type="Proteomes" id="UP000033648">
    <property type="component" value="Unassembled WGS sequence"/>
</dbReference>
<protein>
    <submittedName>
        <fullName evidence="3">Membrane protein</fullName>
    </submittedName>
</protein>
<keyword evidence="1" id="KW-0812">Transmembrane</keyword>
<evidence type="ECO:0000313" key="3">
    <source>
        <dbReference type="EMBL" id="KJY49014.1"/>
    </source>
</evidence>
<evidence type="ECO:0000313" key="4">
    <source>
        <dbReference type="Proteomes" id="UP000033648"/>
    </source>
</evidence>
<feature type="transmembrane region" description="Helical" evidence="1">
    <location>
        <begin position="180"/>
        <end position="203"/>
    </location>
</feature>
<feature type="transmembrane region" description="Helical" evidence="1">
    <location>
        <begin position="70"/>
        <end position="92"/>
    </location>
</feature>
<dbReference type="PATRIC" id="fig|1684.4.peg.1679"/>
<gene>
    <name evidence="3" type="ORF">JF69_15610</name>
</gene>
<dbReference type="Pfam" id="PF10080">
    <property type="entry name" value="FtrD-like"/>
    <property type="match status" value="1"/>
</dbReference>
<keyword evidence="1" id="KW-0472">Membrane</keyword>
<sequence length="424" mass="45440">MLEQFVTVLPGTLAPALLVMVFSVLLGVGEGRDRPRSSSWRLIGLGVGVLGALVFALLRATVIINRRTMVNYPTLVACVLTDLAAIAVVLAADRLVSDWHRRPWAMDLANGFAALAIALTIFRALPDVILQLTAFVEPGEPVMTSAMLLRALGFLLGLAAAVIVAAILRTMHTSCPRVAFRLAALLMVVLLLVRHGVALVALMQTTGLVLLHGWAFRVMALGYNADLILVLAQVLVFIIPVLACLVAGWRMPVTGASTADDRSHRAFRRRALASAVWSLVAMIGVTLALTVGTAQAHKVPVLSPPERYSLTAHTATIRFSQVEDGHLHRFSYRAKDGTEMRFIIIRKNGAAYGVGLDACDNCGDAGYYEKDGKIICKKCDVAINLATIGFKGGCNPVPLPYKTGRGAILISTADLDALSSHFKS</sequence>
<evidence type="ECO:0000259" key="2">
    <source>
        <dbReference type="Pfam" id="PF10080"/>
    </source>
</evidence>
<feature type="transmembrane region" description="Helical" evidence="1">
    <location>
        <begin position="145"/>
        <end position="168"/>
    </location>
</feature>
<reference evidence="3 4" key="1">
    <citation type="submission" date="2014-12" db="EMBL/GenBank/DDBJ databases">
        <title>Comparative genomics of the lactic acid bacteria isolated from the honey bee gut.</title>
        <authorList>
            <person name="Ellegaard K.M."/>
            <person name="Tamarit D."/>
            <person name="Javelind E."/>
            <person name="Olofsson T."/>
            <person name="Andersson S.G."/>
            <person name="Vasquez A."/>
        </authorList>
    </citation>
    <scope>NUCLEOTIDE SEQUENCE [LARGE SCALE GENOMIC DNA]</scope>
    <source>
        <strain evidence="3 4">Bin2</strain>
    </source>
</reference>
<evidence type="ECO:0000256" key="1">
    <source>
        <dbReference type="SAM" id="Phobius"/>
    </source>
</evidence>
<dbReference type="InterPro" id="IPR018758">
    <property type="entry name" value="FtrD-like"/>
</dbReference>
<dbReference type="EMBL" id="JWME01000014">
    <property type="protein sequence ID" value="KJY49014.1"/>
    <property type="molecule type" value="Genomic_DNA"/>
</dbReference>
<dbReference type="OrthoDB" id="9792533at2"/>
<keyword evidence="1" id="KW-1133">Transmembrane helix</keyword>
<comment type="caution">
    <text evidence="3">The sequence shown here is derived from an EMBL/GenBank/DDBJ whole genome shotgun (WGS) entry which is preliminary data.</text>
</comment>
<feature type="transmembrane region" description="Helical" evidence="1">
    <location>
        <begin position="270"/>
        <end position="291"/>
    </location>
</feature>